<organism evidence="1 2">
    <name type="scientific">Acaulospora colombiana</name>
    <dbReference type="NCBI Taxonomy" id="27376"/>
    <lineage>
        <taxon>Eukaryota</taxon>
        <taxon>Fungi</taxon>
        <taxon>Fungi incertae sedis</taxon>
        <taxon>Mucoromycota</taxon>
        <taxon>Glomeromycotina</taxon>
        <taxon>Glomeromycetes</taxon>
        <taxon>Diversisporales</taxon>
        <taxon>Acaulosporaceae</taxon>
        <taxon>Acaulospora</taxon>
    </lineage>
</organism>
<protein>
    <submittedName>
        <fullName evidence="1">5485_t:CDS:1</fullName>
    </submittedName>
</protein>
<feature type="non-terminal residue" evidence="1">
    <location>
        <position position="169"/>
    </location>
</feature>
<proteinExistence type="predicted"/>
<dbReference type="EMBL" id="CAJVPT010071943">
    <property type="protein sequence ID" value="CAG8781187.1"/>
    <property type="molecule type" value="Genomic_DNA"/>
</dbReference>
<reference evidence="1" key="1">
    <citation type="submission" date="2021-06" db="EMBL/GenBank/DDBJ databases">
        <authorList>
            <person name="Kallberg Y."/>
            <person name="Tangrot J."/>
            <person name="Rosling A."/>
        </authorList>
    </citation>
    <scope>NUCLEOTIDE SEQUENCE</scope>
    <source>
        <strain evidence="1">CL356</strain>
    </source>
</reference>
<comment type="caution">
    <text evidence="1">The sequence shown here is derived from an EMBL/GenBank/DDBJ whole genome shotgun (WGS) entry which is preliminary data.</text>
</comment>
<sequence length="169" mass="18219">AVSPSVSSPTGSFSSIFAPPSQPPPTRVNSTQQQPIYAPPPTLPPRRPRTEDLAQSMQTLSVNPIVSPPPSTNETVQTPEVEKQAIQRYTEFLRSHRSTLSGVNLDSGSAKAFYASLVTFMDTEKEFWRAQLDIPLETAPPVTVNTVSRETVTVQPTQPVAAAVPTPAP</sequence>
<accession>A0ACA9R7T1</accession>
<name>A0ACA9R7T1_9GLOM</name>
<keyword evidence="2" id="KW-1185">Reference proteome</keyword>
<feature type="non-terminal residue" evidence="1">
    <location>
        <position position="1"/>
    </location>
</feature>
<evidence type="ECO:0000313" key="1">
    <source>
        <dbReference type="EMBL" id="CAG8781187.1"/>
    </source>
</evidence>
<gene>
    <name evidence="1" type="ORF">ACOLOM_LOCUS14327</name>
</gene>
<dbReference type="Proteomes" id="UP000789525">
    <property type="component" value="Unassembled WGS sequence"/>
</dbReference>
<evidence type="ECO:0000313" key="2">
    <source>
        <dbReference type="Proteomes" id="UP000789525"/>
    </source>
</evidence>